<dbReference type="SUPFAM" id="SSF52540">
    <property type="entry name" value="P-loop containing nucleoside triphosphate hydrolases"/>
    <property type="match status" value="1"/>
</dbReference>
<dbReference type="GO" id="GO:0003924">
    <property type="term" value="F:GTPase activity"/>
    <property type="evidence" value="ECO:0007669"/>
    <property type="project" value="InterPro"/>
</dbReference>
<dbReference type="GO" id="GO:0005850">
    <property type="term" value="C:eukaryotic translation initiation factor 2 complex"/>
    <property type="evidence" value="ECO:0007669"/>
    <property type="project" value="TreeGrafter"/>
</dbReference>
<dbReference type="PROSITE" id="PS51722">
    <property type="entry name" value="G_TR_2"/>
    <property type="match status" value="1"/>
</dbReference>
<dbReference type="Pfam" id="PF09173">
    <property type="entry name" value="eIF2_C"/>
    <property type="match status" value="1"/>
</dbReference>
<dbReference type="GO" id="GO:0001731">
    <property type="term" value="P:formation of translation preinitiation complex"/>
    <property type="evidence" value="ECO:0007669"/>
    <property type="project" value="TreeGrafter"/>
</dbReference>
<accession>A0A0H2RT82</accession>
<dbReference type="CDD" id="cd15490">
    <property type="entry name" value="eIF2_gamma_III"/>
    <property type="match status" value="1"/>
</dbReference>
<dbReference type="PANTHER" id="PTHR42854:SF3">
    <property type="entry name" value="EUKARYOTIC TRANSLATION INITIATION FACTOR 2 SUBUNIT 3-RELATED"/>
    <property type="match status" value="1"/>
</dbReference>
<evidence type="ECO:0000256" key="10">
    <source>
        <dbReference type="SAM" id="MobiDB-lite"/>
    </source>
</evidence>
<dbReference type="NCBIfam" id="NF003077">
    <property type="entry name" value="PRK04000.1"/>
    <property type="match status" value="1"/>
</dbReference>
<dbReference type="InterPro" id="IPR050543">
    <property type="entry name" value="eIF2G"/>
</dbReference>
<keyword evidence="13" id="KW-1185">Reference proteome</keyword>
<dbReference type="InterPro" id="IPR044127">
    <property type="entry name" value="eIF2g_dom_2"/>
</dbReference>
<dbReference type="EMBL" id="KQ086109">
    <property type="protein sequence ID" value="KLO08031.1"/>
    <property type="molecule type" value="Genomic_DNA"/>
</dbReference>
<evidence type="ECO:0000256" key="3">
    <source>
        <dbReference type="ARBA" id="ARBA00022540"/>
    </source>
</evidence>
<dbReference type="SUPFAM" id="SSF50465">
    <property type="entry name" value="EF-Tu/eEF-1alpha/eIF2-gamma C-terminal domain"/>
    <property type="match status" value="1"/>
</dbReference>
<dbReference type="InterPro" id="IPR027417">
    <property type="entry name" value="P-loop_NTPase"/>
</dbReference>
<keyword evidence="5" id="KW-0378">Hydrolase</keyword>
<keyword evidence="7" id="KW-0342">GTP-binding</keyword>
<dbReference type="Gene3D" id="2.40.30.10">
    <property type="entry name" value="Translation factors"/>
    <property type="match status" value="2"/>
</dbReference>
<dbReference type="Proteomes" id="UP000053477">
    <property type="component" value="Unassembled WGS sequence"/>
</dbReference>
<proteinExistence type="inferred from homology"/>
<evidence type="ECO:0000313" key="13">
    <source>
        <dbReference type="Proteomes" id="UP000053477"/>
    </source>
</evidence>
<dbReference type="InterPro" id="IPR044128">
    <property type="entry name" value="eIF2g_GTP-bd"/>
</dbReference>
<dbReference type="SUPFAM" id="SSF50447">
    <property type="entry name" value="Translation proteins"/>
    <property type="match status" value="1"/>
</dbReference>
<dbReference type="InterPro" id="IPR009001">
    <property type="entry name" value="Transl_elong_EF1A/Init_IF2_C"/>
</dbReference>
<dbReference type="FunFam" id="2.40.30.10:FF:000075">
    <property type="entry name" value="Translation initiation factor 2 subunit gamma"/>
    <property type="match status" value="1"/>
</dbReference>
<keyword evidence="3 12" id="KW-0396">Initiation factor</keyword>
<dbReference type="AlphaFoldDB" id="A0A0H2RT82"/>
<keyword evidence="6" id="KW-0648">Protein biosynthesis</keyword>
<dbReference type="InterPro" id="IPR000795">
    <property type="entry name" value="T_Tr_GTP-bd_dom"/>
</dbReference>
<dbReference type="GO" id="GO:0005829">
    <property type="term" value="C:cytosol"/>
    <property type="evidence" value="ECO:0007669"/>
    <property type="project" value="TreeGrafter"/>
</dbReference>
<comment type="catalytic activity">
    <reaction evidence="8">
        <text>GTP + H2O = GDP + phosphate + H(+)</text>
        <dbReference type="Rhea" id="RHEA:19669"/>
        <dbReference type="ChEBI" id="CHEBI:15377"/>
        <dbReference type="ChEBI" id="CHEBI:15378"/>
        <dbReference type="ChEBI" id="CHEBI:37565"/>
        <dbReference type="ChEBI" id="CHEBI:43474"/>
        <dbReference type="ChEBI" id="CHEBI:58189"/>
        <dbReference type="EC" id="3.6.5.3"/>
    </reaction>
</comment>
<evidence type="ECO:0000256" key="8">
    <source>
        <dbReference type="ARBA" id="ARBA00048107"/>
    </source>
</evidence>
<evidence type="ECO:0000256" key="2">
    <source>
        <dbReference type="ARBA" id="ARBA00011986"/>
    </source>
</evidence>
<dbReference type="FunFam" id="3.40.50.300:FF:000065">
    <property type="entry name" value="Eukaryotic translation initiation factor 2 subunit gamma"/>
    <property type="match status" value="1"/>
</dbReference>
<feature type="region of interest" description="Disordered" evidence="10">
    <location>
        <begin position="1"/>
        <end position="20"/>
    </location>
</feature>
<evidence type="ECO:0000256" key="9">
    <source>
        <dbReference type="ARBA" id="ARBA00074422"/>
    </source>
</evidence>
<dbReference type="Pfam" id="PF03144">
    <property type="entry name" value="GTP_EFTU_D2"/>
    <property type="match status" value="1"/>
</dbReference>
<reference evidence="12 13" key="1">
    <citation type="submission" date="2015-04" db="EMBL/GenBank/DDBJ databases">
        <title>Complete genome sequence of Schizopora paradoxa KUC8140, a cosmopolitan wood degrader in East Asia.</title>
        <authorList>
            <consortium name="DOE Joint Genome Institute"/>
            <person name="Min B."/>
            <person name="Park H."/>
            <person name="Jang Y."/>
            <person name="Kim J.-J."/>
            <person name="Kim K.H."/>
            <person name="Pangilinan J."/>
            <person name="Lipzen A."/>
            <person name="Riley R."/>
            <person name="Grigoriev I.V."/>
            <person name="Spatafora J.W."/>
            <person name="Choi I.-G."/>
        </authorList>
    </citation>
    <scope>NUCLEOTIDE SEQUENCE [LARGE SCALE GENOMIC DNA]</scope>
    <source>
        <strain evidence="12 13">KUC8140</strain>
    </source>
</reference>
<comment type="similarity">
    <text evidence="1">Belongs to the TRAFAC class translation factor GTPase superfamily. Classic translation factor GTPase family. EF-Tu/EF-1A subfamily.</text>
</comment>
<protein>
    <recommendedName>
        <fullName evidence="9">Eukaryotic translation initiation factor 2 subunit gamma</fullName>
        <ecNumber evidence="2">3.6.5.3</ecNumber>
    </recommendedName>
</protein>
<dbReference type="FunCoup" id="A0A0H2RT82">
    <property type="interactions" value="443"/>
</dbReference>
<name>A0A0H2RT82_9AGAM</name>
<dbReference type="GO" id="GO:0000049">
    <property type="term" value="F:tRNA binding"/>
    <property type="evidence" value="ECO:0007669"/>
    <property type="project" value="InterPro"/>
</dbReference>
<gene>
    <name evidence="12" type="ORF">SCHPADRAFT_859467</name>
</gene>
<evidence type="ECO:0000256" key="1">
    <source>
        <dbReference type="ARBA" id="ARBA00007249"/>
    </source>
</evidence>
<dbReference type="PRINTS" id="PR00315">
    <property type="entry name" value="ELONGATNFCT"/>
</dbReference>
<dbReference type="PANTHER" id="PTHR42854">
    <property type="entry name" value="EUKARYOTIC TRANSLATION INITIATION FACTOR 2 SUBUNIT 3 FAMILY MEMBER"/>
    <property type="match status" value="1"/>
</dbReference>
<sequence length="470" mass="51716">MKNEEYEYDEYSRDEDVVDEDEVPEFTEDVSHLTPSSIEVISNQATINLGTIGHVAHGKSTVVKAISGVQTVRFKKELVRNITIKLGYANAKIFKCENETCPRPGCYKSYPSETKDRPECERSGCGHCMRLIRHVSFVDCPGHDVLMATMLNGAAIMDAALLLISANEPCPQPQTQEHLAAINFMNLENIIILQNKVDLIKPEAAAENHKQITAFVKDTIAEKAQIVPISAQLKYNIDAVNECIVKTVPIPIRDFTSDPRLIVVRSFDVNKPGVGIDELQGGVAGGSILKGVLRLGMDIEVRPGTYLKEQRKYRPMFSRIVSLHAEKNRLQFAVPGGLIGVGTKIDPQKCRGDGLIGQMLGPAGRLPDVYGEIEIRFNLLRRVIGAKTEGDKKQAKVEKLTKGEALRINVGSTTCGGRVTSVSADMARITLTIPACTELNEKVALSRKLDRTWRLIGWGTIENGVVLESV</sequence>
<dbReference type="GO" id="GO:0003743">
    <property type="term" value="F:translation initiation factor activity"/>
    <property type="evidence" value="ECO:0007669"/>
    <property type="project" value="UniProtKB-KW"/>
</dbReference>
<dbReference type="OrthoDB" id="1045173at2759"/>
<dbReference type="STRING" id="27342.A0A0H2RT82"/>
<evidence type="ECO:0000259" key="11">
    <source>
        <dbReference type="PROSITE" id="PS51722"/>
    </source>
</evidence>
<organism evidence="12 13">
    <name type="scientific">Schizopora paradoxa</name>
    <dbReference type="NCBI Taxonomy" id="27342"/>
    <lineage>
        <taxon>Eukaryota</taxon>
        <taxon>Fungi</taxon>
        <taxon>Dikarya</taxon>
        <taxon>Basidiomycota</taxon>
        <taxon>Agaricomycotina</taxon>
        <taxon>Agaricomycetes</taxon>
        <taxon>Hymenochaetales</taxon>
        <taxon>Schizoporaceae</taxon>
        <taxon>Schizopora</taxon>
    </lineage>
</organism>
<dbReference type="InParanoid" id="A0A0H2RT82"/>
<dbReference type="GO" id="GO:0005525">
    <property type="term" value="F:GTP binding"/>
    <property type="evidence" value="ECO:0007669"/>
    <property type="project" value="UniProtKB-KW"/>
</dbReference>
<evidence type="ECO:0000256" key="6">
    <source>
        <dbReference type="ARBA" id="ARBA00022917"/>
    </source>
</evidence>
<feature type="compositionally biased region" description="Basic and acidic residues" evidence="10">
    <location>
        <begin position="1"/>
        <end position="15"/>
    </location>
</feature>
<dbReference type="CDD" id="cd03688">
    <property type="entry name" value="eIF2_gamma_II"/>
    <property type="match status" value="1"/>
</dbReference>
<evidence type="ECO:0000256" key="5">
    <source>
        <dbReference type="ARBA" id="ARBA00022801"/>
    </source>
</evidence>
<dbReference type="EC" id="3.6.5.3" evidence="2"/>
<dbReference type="InterPro" id="IPR009000">
    <property type="entry name" value="Transl_B-barrel_sf"/>
</dbReference>
<evidence type="ECO:0000256" key="4">
    <source>
        <dbReference type="ARBA" id="ARBA00022741"/>
    </source>
</evidence>
<keyword evidence="4" id="KW-0547">Nucleotide-binding</keyword>
<feature type="domain" description="Tr-type G" evidence="11">
    <location>
        <begin position="44"/>
        <end position="252"/>
    </location>
</feature>
<evidence type="ECO:0000256" key="7">
    <source>
        <dbReference type="ARBA" id="ARBA00023134"/>
    </source>
</evidence>
<dbReference type="InterPro" id="IPR015256">
    <property type="entry name" value="eIF2g_C"/>
</dbReference>
<dbReference type="FunFam" id="2.40.30.10:FF:000009">
    <property type="entry name" value="Eukaryotic translation initiation factor 2 subunit gamma"/>
    <property type="match status" value="1"/>
</dbReference>
<dbReference type="CDD" id="cd01888">
    <property type="entry name" value="eIF2_gamma"/>
    <property type="match status" value="1"/>
</dbReference>
<dbReference type="InterPro" id="IPR004161">
    <property type="entry name" value="EFTu-like_2"/>
</dbReference>
<dbReference type="Gene3D" id="3.40.50.300">
    <property type="entry name" value="P-loop containing nucleotide triphosphate hydrolases"/>
    <property type="match status" value="1"/>
</dbReference>
<evidence type="ECO:0000313" key="12">
    <source>
        <dbReference type="EMBL" id="KLO08031.1"/>
    </source>
</evidence>
<dbReference type="Pfam" id="PF00009">
    <property type="entry name" value="GTP_EFTU"/>
    <property type="match status" value="1"/>
</dbReference>